<dbReference type="GO" id="GO:0003824">
    <property type="term" value="F:catalytic activity"/>
    <property type="evidence" value="ECO:0007669"/>
    <property type="project" value="InterPro"/>
</dbReference>
<keyword evidence="3" id="KW-1185">Reference proteome</keyword>
<dbReference type="SUPFAM" id="SSF53927">
    <property type="entry name" value="Cytidine deaminase-like"/>
    <property type="match status" value="1"/>
</dbReference>
<evidence type="ECO:0000313" key="3">
    <source>
        <dbReference type="Proteomes" id="UP001172155"/>
    </source>
</evidence>
<evidence type="ECO:0008006" key="4">
    <source>
        <dbReference type="Google" id="ProtNLM"/>
    </source>
</evidence>
<feature type="compositionally biased region" description="Low complexity" evidence="1">
    <location>
        <begin position="185"/>
        <end position="194"/>
    </location>
</feature>
<evidence type="ECO:0000256" key="1">
    <source>
        <dbReference type="SAM" id="MobiDB-lite"/>
    </source>
</evidence>
<evidence type="ECO:0000313" key="2">
    <source>
        <dbReference type="EMBL" id="KAK0745751.1"/>
    </source>
</evidence>
<accession>A0AA40EUL4</accession>
<feature type="region of interest" description="Disordered" evidence="1">
    <location>
        <begin position="178"/>
        <end position="249"/>
    </location>
</feature>
<dbReference type="Proteomes" id="UP001172155">
    <property type="component" value="Unassembled WGS sequence"/>
</dbReference>
<dbReference type="AlphaFoldDB" id="A0AA40EUL4"/>
<dbReference type="GO" id="GO:0006139">
    <property type="term" value="P:nucleobase-containing compound metabolic process"/>
    <property type="evidence" value="ECO:0007669"/>
    <property type="project" value="UniProtKB-ARBA"/>
</dbReference>
<name>A0AA40EUL4_9PEZI</name>
<dbReference type="InterPro" id="IPR016193">
    <property type="entry name" value="Cytidine_deaminase-like"/>
</dbReference>
<protein>
    <recommendedName>
        <fullName evidence="4">CMP/dCMP-type deaminase domain-containing protein</fullName>
    </recommendedName>
</protein>
<proteinExistence type="predicted"/>
<organism evidence="2 3">
    <name type="scientific">Schizothecium vesticola</name>
    <dbReference type="NCBI Taxonomy" id="314040"/>
    <lineage>
        <taxon>Eukaryota</taxon>
        <taxon>Fungi</taxon>
        <taxon>Dikarya</taxon>
        <taxon>Ascomycota</taxon>
        <taxon>Pezizomycotina</taxon>
        <taxon>Sordariomycetes</taxon>
        <taxon>Sordariomycetidae</taxon>
        <taxon>Sordariales</taxon>
        <taxon>Schizotheciaceae</taxon>
        <taxon>Schizothecium</taxon>
    </lineage>
</organism>
<dbReference type="Gene3D" id="3.40.140.10">
    <property type="entry name" value="Cytidine Deaminase, domain 2"/>
    <property type="match status" value="1"/>
</dbReference>
<dbReference type="EMBL" id="JAUKUD010000004">
    <property type="protein sequence ID" value="KAK0745751.1"/>
    <property type="molecule type" value="Genomic_DNA"/>
</dbReference>
<gene>
    <name evidence="2" type="ORF">B0T18DRAFT_488475</name>
</gene>
<sequence length="400" mass="42791">MKNDHYLNLCLEQAAQSPLFYRHGSIVVKGGKVVGHGFNDYRSGYDGGALKTGQLPSGPFPMEDRQRTSTPPGFTPFERLGGGGGHQANVCLSMHSEMMAIHSALASSSTLAASTASHIKPCFKLPGRHAKPGRLLRTGGGGALKSYIESVCLEAMGSEVQRGAGTAPDHARRFEAGASGRNDASEQQYQSQSESESKQSESESEAEDRSPNTNPDTFSGGGHRKQTKSNKDILPPPQNHILLPKGRAMHASKKLAERIKHPKLVGADVYVARLANSNTKSPQKPSTATPTGSLHDELVCKVTAVVPVLVARRNDENALVRSAVDSRPCYRCVCHMHSVGVKRVFWTNGAGEWEGAKVRDLVDMLEGGGDGRNGEGPGVAGLGVFVTKHEVLMLRRLLGT</sequence>
<comment type="caution">
    <text evidence="2">The sequence shown here is derived from an EMBL/GenBank/DDBJ whole genome shotgun (WGS) entry which is preliminary data.</text>
</comment>
<reference evidence="2" key="1">
    <citation type="submission" date="2023-06" db="EMBL/GenBank/DDBJ databases">
        <title>Genome-scale phylogeny and comparative genomics of the fungal order Sordariales.</title>
        <authorList>
            <consortium name="Lawrence Berkeley National Laboratory"/>
            <person name="Hensen N."/>
            <person name="Bonometti L."/>
            <person name="Westerberg I."/>
            <person name="Brannstrom I.O."/>
            <person name="Guillou S."/>
            <person name="Cros-Aarteil S."/>
            <person name="Calhoun S."/>
            <person name="Haridas S."/>
            <person name="Kuo A."/>
            <person name="Mondo S."/>
            <person name="Pangilinan J."/>
            <person name="Riley R."/>
            <person name="LaButti K."/>
            <person name="Andreopoulos B."/>
            <person name="Lipzen A."/>
            <person name="Chen C."/>
            <person name="Yanf M."/>
            <person name="Daum C."/>
            <person name="Ng V."/>
            <person name="Clum A."/>
            <person name="Steindorff A."/>
            <person name="Ohm R."/>
            <person name="Martin F."/>
            <person name="Silar P."/>
            <person name="Natvig D."/>
            <person name="Lalanne C."/>
            <person name="Gautier V."/>
            <person name="Ament-velasquez S.L."/>
            <person name="Kruys A."/>
            <person name="Hutchinson M.I."/>
            <person name="Powell A.J."/>
            <person name="Barry K."/>
            <person name="Miller A.N."/>
            <person name="Grigoriev I.V."/>
            <person name="Debuchy R."/>
            <person name="Gladieux P."/>
            <person name="Thoren M.H."/>
            <person name="Johannesson H."/>
        </authorList>
    </citation>
    <scope>NUCLEOTIDE SEQUENCE</scope>
    <source>
        <strain evidence="2">SMH3187-1</strain>
    </source>
</reference>